<keyword evidence="3" id="KW-1185">Reference proteome</keyword>
<sequence length="106" mass="10865">MLRESLPFVVLPCVAACAVGWAVRHWLLAAATAAGAVGLLYIVAGQGPALVRYGVPLVTGAGLAGLALLPVLALKPLAGPVFRIVPCAAIAFAAHFLFLQYAMATR</sequence>
<feature type="transmembrane region" description="Helical" evidence="1">
    <location>
        <begin position="25"/>
        <end position="43"/>
    </location>
</feature>
<feature type="transmembrane region" description="Helical" evidence="1">
    <location>
        <begin position="80"/>
        <end position="99"/>
    </location>
</feature>
<reference evidence="2 3" key="1">
    <citation type="submission" date="2024-06" db="EMBL/GenBank/DDBJ databases">
        <title>Genome of Rhodovulum iodosum, a marine photoferrotroph.</title>
        <authorList>
            <person name="Bianchini G."/>
            <person name="Nikeleit V."/>
            <person name="Kappler A."/>
            <person name="Bryce C."/>
            <person name="Sanchez-Baracaldo P."/>
        </authorList>
    </citation>
    <scope>NUCLEOTIDE SEQUENCE [LARGE SCALE GENOMIC DNA]</scope>
    <source>
        <strain evidence="2 3">UT/N1</strain>
    </source>
</reference>
<keyword evidence="1" id="KW-0812">Transmembrane</keyword>
<dbReference type="RefSeq" id="WP_125407521.1">
    <property type="nucleotide sequence ID" value="NZ_JBEHHI010000001.1"/>
</dbReference>
<keyword evidence="1" id="KW-0472">Membrane</keyword>
<name>A0ABV3XQ33_9RHOB</name>
<dbReference type="Proteomes" id="UP001560019">
    <property type="component" value="Unassembled WGS sequence"/>
</dbReference>
<keyword evidence="1" id="KW-1133">Transmembrane helix</keyword>
<gene>
    <name evidence="2" type="ORF">Ga0609869_000777</name>
</gene>
<accession>A0ABV3XQ33</accession>
<evidence type="ECO:0000256" key="1">
    <source>
        <dbReference type="SAM" id="Phobius"/>
    </source>
</evidence>
<evidence type="ECO:0000313" key="2">
    <source>
        <dbReference type="EMBL" id="MEX5727424.1"/>
    </source>
</evidence>
<organism evidence="2 3">
    <name type="scientific">Rhodovulum iodosum</name>
    <dbReference type="NCBI Taxonomy" id="68291"/>
    <lineage>
        <taxon>Bacteria</taxon>
        <taxon>Pseudomonadati</taxon>
        <taxon>Pseudomonadota</taxon>
        <taxon>Alphaproteobacteria</taxon>
        <taxon>Rhodobacterales</taxon>
        <taxon>Paracoccaceae</taxon>
        <taxon>Rhodovulum</taxon>
    </lineage>
</organism>
<comment type="caution">
    <text evidence="2">The sequence shown here is derived from an EMBL/GenBank/DDBJ whole genome shotgun (WGS) entry which is preliminary data.</text>
</comment>
<protein>
    <submittedName>
        <fullName evidence="2">Uncharacterized protein</fullName>
    </submittedName>
</protein>
<dbReference type="EMBL" id="JBEHHI010000001">
    <property type="protein sequence ID" value="MEX5727424.1"/>
    <property type="molecule type" value="Genomic_DNA"/>
</dbReference>
<feature type="transmembrane region" description="Helical" evidence="1">
    <location>
        <begin position="55"/>
        <end position="74"/>
    </location>
</feature>
<evidence type="ECO:0000313" key="3">
    <source>
        <dbReference type="Proteomes" id="UP001560019"/>
    </source>
</evidence>
<proteinExistence type="predicted"/>